<proteinExistence type="predicted"/>
<protein>
    <submittedName>
        <fullName evidence="2">Uncharacterized protein</fullName>
    </submittedName>
</protein>
<organism evidence="2 3">
    <name type="scientific">Botryosphaeria dothidea</name>
    <dbReference type="NCBI Taxonomy" id="55169"/>
    <lineage>
        <taxon>Eukaryota</taxon>
        <taxon>Fungi</taxon>
        <taxon>Dikarya</taxon>
        <taxon>Ascomycota</taxon>
        <taxon>Pezizomycotina</taxon>
        <taxon>Dothideomycetes</taxon>
        <taxon>Dothideomycetes incertae sedis</taxon>
        <taxon>Botryosphaeriales</taxon>
        <taxon>Botryosphaeriaceae</taxon>
        <taxon>Botryosphaeria</taxon>
    </lineage>
</organism>
<dbReference type="EMBL" id="WWBZ02000062">
    <property type="protein sequence ID" value="KAF4303043.1"/>
    <property type="molecule type" value="Genomic_DNA"/>
</dbReference>
<evidence type="ECO:0000313" key="3">
    <source>
        <dbReference type="Proteomes" id="UP000572817"/>
    </source>
</evidence>
<name>A0A8H4N0X6_9PEZI</name>
<comment type="caution">
    <text evidence="2">The sequence shown here is derived from an EMBL/GenBank/DDBJ whole genome shotgun (WGS) entry which is preliminary data.</text>
</comment>
<dbReference type="OrthoDB" id="3944401at2759"/>
<dbReference type="AlphaFoldDB" id="A0A8H4N0X6"/>
<dbReference type="Proteomes" id="UP000572817">
    <property type="component" value="Unassembled WGS sequence"/>
</dbReference>
<evidence type="ECO:0000313" key="2">
    <source>
        <dbReference type="EMBL" id="KAF4303043.1"/>
    </source>
</evidence>
<accession>A0A8H4N0X6</accession>
<gene>
    <name evidence="2" type="ORF">GTA08_BOTSDO09166</name>
</gene>
<evidence type="ECO:0000256" key="1">
    <source>
        <dbReference type="SAM" id="SignalP"/>
    </source>
</evidence>
<keyword evidence="1" id="KW-0732">Signal</keyword>
<feature type="signal peptide" evidence="1">
    <location>
        <begin position="1"/>
        <end position="25"/>
    </location>
</feature>
<feature type="chain" id="PRO_5034423885" evidence="1">
    <location>
        <begin position="26"/>
        <end position="162"/>
    </location>
</feature>
<keyword evidence="3" id="KW-1185">Reference proteome</keyword>
<reference evidence="2" key="1">
    <citation type="submission" date="2020-04" db="EMBL/GenBank/DDBJ databases">
        <title>Genome Assembly and Annotation of Botryosphaeria dothidea sdau 11-99, a Latent Pathogen of Apple Fruit Ring Rot in China.</title>
        <authorList>
            <person name="Yu C."/>
            <person name="Diao Y."/>
            <person name="Lu Q."/>
            <person name="Zhao J."/>
            <person name="Cui S."/>
            <person name="Peng C."/>
            <person name="He B."/>
            <person name="Liu H."/>
        </authorList>
    </citation>
    <scope>NUCLEOTIDE SEQUENCE [LARGE SCALE GENOMIC DNA]</scope>
    <source>
        <strain evidence="2">Sdau11-99</strain>
    </source>
</reference>
<sequence length="162" mass="17540">MRFTQGFFLPLVAMVAFTMTTSVRADFCDDINDHRSAETFGHKRTIHSELPDGTGKNLLSSVNYAPSKDSGLKKMKTGEHSAIAGVVPSQCDWQSGTEENGEGKKQCVAFCRDHFRDQEACDGSRCLAWNGGLYIGGPKAGKAKPGQCYCTCGCPTSDEDSK</sequence>